<gene>
    <name evidence="2" type="ORF">CR513_56512</name>
</gene>
<accession>A0A371EFQ7</accession>
<evidence type="ECO:0000256" key="1">
    <source>
        <dbReference type="SAM" id="MobiDB-lite"/>
    </source>
</evidence>
<reference evidence="2" key="1">
    <citation type="submission" date="2018-05" db="EMBL/GenBank/DDBJ databases">
        <title>Draft genome of Mucuna pruriens seed.</title>
        <authorList>
            <person name="Nnadi N.E."/>
            <person name="Vos R."/>
            <person name="Hasami M.H."/>
            <person name="Devisetty U.K."/>
            <person name="Aguiy J.C."/>
        </authorList>
    </citation>
    <scope>NUCLEOTIDE SEQUENCE [LARGE SCALE GENOMIC DNA]</scope>
    <source>
        <strain evidence="2">JCA_2017</strain>
    </source>
</reference>
<organism evidence="2 3">
    <name type="scientific">Mucuna pruriens</name>
    <name type="common">Velvet bean</name>
    <name type="synonym">Dolichos pruriens</name>
    <dbReference type="NCBI Taxonomy" id="157652"/>
    <lineage>
        <taxon>Eukaryota</taxon>
        <taxon>Viridiplantae</taxon>
        <taxon>Streptophyta</taxon>
        <taxon>Embryophyta</taxon>
        <taxon>Tracheophyta</taxon>
        <taxon>Spermatophyta</taxon>
        <taxon>Magnoliopsida</taxon>
        <taxon>eudicotyledons</taxon>
        <taxon>Gunneridae</taxon>
        <taxon>Pentapetalae</taxon>
        <taxon>rosids</taxon>
        <taxon>fabids</taxon>
        <taxon>Fabales</taxon>
        <taxon>Fabaceae</taxon>
        <taxon>Papilionoideae</taxon>
        <taxon>50 kb inversion clade</taxon>
        <taxon>NPAAA clade</taxon>
        <taxon>indigoferoid/millettioid clade</taxon>
        <taxon>Phaseoleae</taxon>
        <taxon>Mucuna</taxon>
    </lineage>
</organism>
<keyword evidence="3" id="KW-1185">Reference proteome</keyword>
<evidence type="ECO:0000313" key="3">
    <source>
        <dbReference type="Proteomes" id="UP000257109"/>
    </source>
</evidence>
<evidence type="ECO:0000313" key="2">
    <source>
        <dbReference type="EMBL" id="RDX64878.1"/>
    </source>
</evidence>
<dbReference type="Proteomes" id="UP000257109">
    <property type="component" value="Unassembled WGS sequence"/>
</dbReference>
<protein>
    <submittedName>
        <fullName evidence="2">Uncharacterized protein</fullName>
    </submittedName>
</protein>
<name>A0A371EFQ7_MUCPR</name>
<sequence>MGLQGRIELLGRPNNKLACLAGCPFFFLALTGSGRVRRVWTGQYTTSQAFGHRREACLSSCASRSLRGSHSDWSSGSSNPDSSSARGSETQHSATLVAKEKFPFTILFREAQKSDSKGLPSWIDPRVSKVNFVYTRPDSLVGMANAICHRGPWSVEVLPCQSDEIVCKWVVETEEPYFYLYETLFSKLGIRLPFTNIERAAIWVLNVASTQLHPNNWTFVRAFELPCEGMGKEPSLNVFF</sequence>
<dbReference type="EMBL" id="QJKJ01014174">
    <property type="protein sequence ID" value="RDX64878.1"/>
    <property type="molecule type" value="Genomic_DNA"/>
</dbReference>
<comment type="caution">
    <text evidence="2">The sequence shown here is derived from an EMBL/GenBank/DDBJ whole genome shotgun (WGS) entry which is preliminary data.</text>
</comment>
<dbReference type="OrthoDB" id="1436631at2759"/>
<feature type="region of interest" description="Disordered" evidence="1">
    <location>
        <begin position="68"/>
        <end position="90"/>
    </location>
</feature>
<dbReference type="AlphaFoldDB" id="A0A371EFQ7"/>
<feature type="non-terminal residue" evidence="2">
    <location>
        <position position="1"/>
    </location>
</feature>
<feature type="compositionally biased region" description="Low complexity" evidence="1">
    <location>
        <begin position="68"/>
        <end position="88"/>
    </location>
</feature>
<proteinExistence type="predicted"/>